<dbReference type="FunFam" id="2.40.50.140:FF:000009">
    <property type="entry name" value="Elongation factor P"/>
    <property type="match status" value="1"/>
</dbReference>
<dbReference type="EMBL" id="NMUH01000785">
    <property type="protein sequence ID" value="MQL84766.1"/>
    <property type="molecule type" value="Genomic_DNA"/>
</dbReference>
<dbReference type="OrthoDB" id="7025426at2759"/>
<evidence type="ECO:0000259" key="1">
    <source>
        <dbReference type="SMART" id="SM01185"/>
    </source>
</evidence>
<evidence type="ECO:0000313" key="3">
    <source>
        <dbReference type="Proteomes" id="UP000652761"/>
    </source>
</evidence>
<reference evidence="2" key="1">
    <citation type="submission" date="2017-07" db="EMBL/GenBank/DDBJ databases">
        <title>Taro Niue Genome Assembly and Annotation.</title>
        <authorList>
            <person name="Atibalentja N."/>
            <person name="Keating K."/>
            <person name="Fields C.J."/>
        </authorList>
    </citation>
    <scope>NUCLEOTIDE SEQUENCE</scope>
    <source>
        <strain evidence="2">Niue_2</strain>
        <tissue evidence="2">Leaf</tissue>
    </source>
</reference>
<dbReference type="SMART" id="SM01185">
    <property type="entry name" value="EFP"/>
    <property type="match status" value="1"/>
</dbReference>
<gene>
    <name evidence="2" type="ORF">Taro_017276</name>
</gene>
<dbReference type="Proteomes" id="UP000652761">
    <property type="component" value="Unassembled WGS sequence"/>
</dbReference>
<dbReference type="AlphaFoldDB" id="A0A843UQZ1"/>
<proteinExistence type="predicted"/>
<dbReference type="Pfam" id="PF01132">
    <property type="entry name" value="EFP"/>
    <property type="match status" value="1"/>
</dbReference>
<evidence type="ECO:0000313" key="2">
    <source>
        <dbReference type="EMBL" id="MQL84766.1"/>
    </source>
</evidence>
<dbReference type="PANTHER" id="PTHR30053:SF12">
    <property type="entry name" value="ELONGATION FACTOR P (EF-P) FAMILY PROTEIN"/>
    <property type="match status" value="1"/>
</dbReference>
<dbReference type="CDD" id="cd04470">
    <property type="entry name" value="S1_EF-P_repeat_1"/>
    <property type="match status" value="1"/>
</dbReference>
<dbReference type="GO" id="GO:0003746">
    <property type="term" value="F:translation elongation factor activity"/>
    <property type="evidence" value="ECO:0007669"/>
    <property type="project" value="InterPro"/>
</dbReference>
<dbReference type="SUPFAM" id="SSF50249">
    <property type="entry name" value="Nucleic acid-binding proteins"/>
    <property type="match status" value="1"/>
</dbReference>
<name>A0A843UQZ1_COLES</name>
<comment type="caution">
    <text evidence="2">The sequence shown here is derived from an EMBL/GenBank/DDBJ whole genome shotgun (WGS) entry which is preliminary data.</text>
</comment>
<dbReference type="PANTHER" id="PTHR30053">
    <property type="entry name" value="ELONGATION FACTOR P"/>
    <property type="match status" value="1"/>
</dbReference>
<dbReference type="Gene3D" id="2.40.50.140">
    <property type="entry name" value="Nucleic acid-binding proteins"/>
    <property type="match status" value="1"/>
</dbReference>
<keyword evidence="3" id="KW-1185">Reference proteome</keyword>
<dbReference type="InterPro" id="IPR012340">
    <property type="entry name" value="NA-bd_OB-fold"/>
</dbReference>
<dbReference type="GO" id="GO:0005737">
    <property type="term" value="C:cytoplasm"/>
    <property type="evidence" value="ECO:0007669"/>
    <property type="project" value="TreeGrafter"/>
</dbReference>
<sequence length="87" mass="10218">MSQVPLVLFCQIDEANVSKETKQYTYKDGSQFVFMDLTTYEETRLNEKEVGDKTKWLKEGMDCILLFWNGRVSPMLCLLCFIPMYSK</sequence>
<protein>
    <recommendedName>
        <fullName evidence="1">Translation elongation factor P/YeiP central domain-containing protein</fullName>
    </recommendedName>
</protein>
<feature type="domain" description="Translation elongation factor P/YeiP central" evidence="1">
    <location>
        <begin position="19"/>
        <end position="73"/>
    </location>
</feature>
<dbReference type="InterPro" id="IPR001059">
    <property type="entry name" value="Transl_elong_P/YeiP_cen"/>
</dbReference>
<accession>A0A843UQZ1</accession>
<organism evidence="2 3">
    <name type="scientific">Colocasia esculenta</name>
    <name type="common">Wild taro</name>
    <name type="synonym">Arum esculentum</name>
    <dbReference type="NCBI Taxonomy" id="4460"/>
    <lineage>
        <taxon>Eukaryota</taxon>
        <taxon>Viridiplantae</taxon>
        <taxon>Streptophyta</taxon>
        <taxon>Embryophyta</taxon>
        <taxon>Tracheophyta</taxon>
        <taxon>Spermatophyta</taxon>
        <taxon>Magnoliopsida</taxon>
        <taxon>Liliopsida</taxon>
        <taxon>Araceae</taxon>
        <taxon>Aroideae</taxon>
        <taxon>Colocasieae</taxon>
        <taxon>Colocasia</taxon>
    </lineage>
</organism>
<dbReference type="InterPro" id="IPR020599">
    <property type="entry name" value="Transl_elong_fac_P/YeiP"/>
</dbReference>